<dbReference type="EMBL" id="JBHUIX010000011">
    <property type="protein sequence ID" value="MFD2174780.1"/>
    <property type="molecule type" value="Genomic_DNA"/>
</dbReference>
<dbReference type="Proteomes" id="UP001597413">
    <property type="component" value="Unassembled WGS sequence"/>
</dbReference>
<keyword evidence="1" id="KW-1133">Transmembrane helix</keyword>
<keyword evidence="1" id="KW-0812">Transmembrane</keyword>
<sequence length="85" mass="8671">MNLFNQPTLRPTRKMAAVGWTSLLGPIVAAIIAPWLPGLSEACGGEVGASLVAGGLALAQGAVNFAAGYVVRETSHHGDTKGSNR</sequence>
<feature type="transmembrane region" description="Helical" evidence="1">
    <location>
        <begin position="15"/>
        <end position="36"/>
    </location>
</feature>
<evidence type="ECO:0000313" key="3">
    <source>
        <dbReference type="Proteomes" id="UP001597413"/>
    </source>
</evidence>
<evidence type="ECO:0000256" key="1">
    <source>
        <dbReference type="SAM" id="Phobius"/>
    </source>
</evidence>
<comment type="caution">
    <text evidence="2">The sequence shown here is derived from an EMBL/GenBank/DDBJ whole genome shotgun (WGS) entry which is preliminary data.</text>
</comment>
<accession>A0ABW5AAA3</accession>
<feature type="transmembrane region" description="Helical" evidence="1">
    <location>
        <begin position="48"/>
        <end position="71"/>
    </location>
</feature>
<keyword evidence="1" id="KW-0472">Membrane</keyword>
<evidence type="ECO:0000313" key="2">
    <source>
        <dbReference type="EMBL" id="MFD2174780.1"/>
    </source>
</evidence>
<protein>
    <submittedName>
        <fullName evidence="2">Uncharacterized protein</fullName>
    </submittedName>
</protein>
<name>A0ABW5AAA3_9RHOB</name>
<gene>
    <name evidence="2" type="ORF">ACFSM0_11810</name>
</gene>
<keyword evidence="3" id="KW-1185">Reference proteome</keyword>
<organism evidence="2 3">
    <name type="scientific">Rhodobacter lacus</name>
    <dbReference type="NCBI Taxonomy" id="1641972"/>
    <lineage>
        <taxon>Bacteria</taxon>
        <taxon>Pseudomonadati</taxon>
        <taxon>Pseudomonadota</taxon>
        <taxon>Alphaproteobacteria</taxon>
        <taxon>Rhodobacterales</taxon>
        <taxon>Rhodobacter group</taxon>
        <taxon>Rhodobacter</taxon>
    </lineage>
</organism>
<dbReference type="RefSeq" id="WP_377390560.1">
    <property type="nucleotide sequence ID" value="NZ_JBHUIX010000011.1"/>
</dbReference>
<proteinExistence type="predicted"/>
<reference evidence="3" key="1">
    <citation type="journal article" date="2019" name="Int. J. Syst. Evol. Microbiol.">
        <title>The Global Catalogue of Microorganisms (GCM) 10K type strain sequencing project: providing services to taxonomists for standard genome sequencing and annotation.</title>
        <authorList>
            <consortium name="The Broad Institute Genomics Platform"/>
            <consortium name="The Broad Institute Genome Sequencing Center for Infectious Disease"/>
            <person name="Wu L."/>
            <person name="Ma J."/>
        </authorList>
    </citation>
    <scope>NUCLEOTIDE SEQUENCE [LARGE SCALE GENOMIC DNA]</scope>
    <source>
        <strain evidence="3">CCUG 55131</strain>
    </source>
</reference>